<dbReference type="InterPro" id="IPR039901">
    <property type="entry name" value="Kdotransferase"/>
</dbReference>
<feature type="site" description="Transition state stabilizer" evidence="9">
    <location>
        <position position="201"/>
    </location>
</feature>
<evidence type="ECO:0000256" key="1">
    <source>
        <dbReference type="ARBA" id="ARBA00003394"/>
    </source>
</evidence>
<keyword evidence="5 10" id="KW-0808">Transferase</keyword>
<comment type="pathway">
    <text evidence="2 10">Bacterial outer membrane biogenesis; LPS core biosynthesis.</text>
</comment>
<feature type="site" description="Transition state stabilizer" evidence="9">
    <location>
        <position position="123"/>
    </location>
</feature>
<keyword evidence="10" id="KW-0472">Membrane</keyword>
<reference evidence="12 13" key="1">
    <citation type="submission" date="2019-03" db="EMBL/GenBank/DDBJ databases">
        <title>Genomic Encyclopedia of Type Strains, Phase IV (KMG-IV): sequencing the most valuable type-strain genomes for metagenomic binning, comparative biology and taxonomic classification.</title>
        <authorList>
            <person name="Goeker M."/>
        </authorList>
    </citation>
    <scope>NUCLEOTIDE SEQUENCE [LARGE SCALE GENOMIC DNA]</scope>
    <source>
        <strain evidence="12 13">DSM 18063</strain>
    </source>
</reference>
<dbReference type="AlphaFoldDB" id="A0A4R2Q5Q5"/>
<protein>
    <recommendedName>
        <fullName evidence="4 10">3-deoxy-D-manno-octulosonic acid transferase</fullName>
        <shortName evidence="10">Kdo transferase</shortName>
        <ecNumber evidence="3 10">2.4.99.12</ecNumber>
    </recommendedName>
    <alternativeName>
        <fullName evidence="6 10">Lipid IV(A) 3-deoxy-D-manno-octulosonic acid transferase</fullName>
    </alternativeName>
</protein>
<evidence type="ECO:0000256" key="8">
    <source>
        <dbReference type="PIRSR" id="PIRSR639901-1"/>
    </source>
</evidence>
<dbReference type="UniPathway" id="UPA00958"/>
<evidence type="ECO:0000313" key="13">
    <source>
        <dbReference type="Proteomes" id="UP000294835"/>
    </source>
</evidence>
<evidence type="ECO:0000256" key="10">
    <source>
        <dbReference type="RuleBase" id="RU365103"/>
    </source>
</evidence>
<dbReference type="GO" id="GO:0043842">
    <property type="term" value="F:Kdo transferase activity"/>
    <property type="evidence" value="ECO:0007669"/>
    <property type="project" value="UniProtKB-EC"/>
</dbReference>
<dbReference type="Pfam" id="PF04413">
    <property type="entry name" value="Glycos_transf_N"/>
    <property type="match status" value="1"/>
</dbReference>
<accession>A0A4R2Q5Q5</accession>
<proteinExistence type="inferred from homology"/>
<comment type="catalytic activity">
    <reaction evidence="7 10">
        <text>lipid IVA (E. coli) + CMP-3-deoxy-beta-D-manno-octulosonate = alpha-Kdo-(2-&gt;6)-lipid IVA (E. coli) + CMP + H(+)</text>
        <dbReference type="Rhea" id="RHEA:28066"/>
        <dbReference type="ChEBI" id="CHEBI:15378"/>
        <dbReference type="ChEBI" id="CHEBI:58603"/>
        <dbReference type="ChEBI" id="CHEBI:60364"/>
        <dbReference type="ChEBI" id="CHEBI:60377"/>
        <dbReference type="ChEBI" id="CHEBI:85987"/>
        <dbReference type="EC" id="2.4.99.12"/>
    </reaction>
</comment>
<evidence type="ECO:0000256" key="7">
    <source>
        <dbReference type="ARBA" id="ARBA00049183"/>
    </source>
</evidence>
<evidence type="ECO:0000256" key="6">
    <source>
        <dbReference type="ARBA" id="ARBA00031445"/>
    </source>
</evidence>
<keyword evidence="10" id="KW-0448">Lipopolysaccharide biosynthesis</keyword>
<dbReference type="InterPro" id="IPR038107">
    <property type="entry name" value="Glycos_transf_N_sf"/>
</dbReference>
<dbReference type="EC" id="2.4.99.12" evidence="3 10"/>
<name>A0A4R2Q5Q5_9RHOB</name>
<comment type="caution">
    <text evidence="12">The sequence shown here is derived from an EMBL/GenBank/DDBJ whole genome shotgun (WGS) entry which is preliminary data.</text>
</comment>
<comment type="subcellular location">
    <subcellularLocation>
        <location evidence="10">Cell membrane</location>
    </subcellularLocation>
</comment>
<dbReference type="GO" id="GO:0009244">
    <property type="term" value="P:lipopolysaccharide core region biosynthetic process"/>
    <property type="evidence" value="ECO:0007669"/>
    <property type="project" value="UniProtKB-UniRule"/>
</dbReference>
<comment type="function">
    <text evidence="1 10">Involved in lipopolysaccharide (LPS) biosynthesis. Catalyzes the transfer of 3-deoxy-D-manno-octulosonate (Kdo) residue(s) from CMP-Kdo to lipid IV(A), the tetraacyldisaccharide-1,4'-bisphosphate precursor of lipid A.</text>
</comment>
<keyword evidence="10" id="KW-1003">Cell membrane</keyword>
<dbReference type="Proteomes" id="UP000294835">
    <property type="component" value="Unassembled WGS sequence"/>
</dbReference>
<feature type="active site" description="Proton acceptor" evidence="8">
    <location>
        <position position="53"/>
    </location>
</feature>
<evidence type="ECO:0000313" key="12">
    <source>
        <dbReference type="EMBL" id="TCP43980.1"/>
    </source>
</evidence>
<comment type="similarity">
    <text evidence="10">Belongs to the glycosyltransferase group 1 family.</text>
</comment>
<evidence type="ECO:0000256" key="5">
    <source>
        <dbReference type="ARBA" id="ARBA00022679"/>
    </source>
</evidence>
<gene>
    <name evidence="12" type="ORF">EV662_10165</name>
</gene>
<dbReference type="Gene3D" id="3.40.50.11720">
    <property type="entry name" value="3-Deoxy-D-manno-octulosonic-acid transferase, N-terminal domain"/>
    <property type="match status" value="1"/>
</dbReference>
<dbReference type="RefSeq" id="WP_165915469.1">
    <property type="nucleotide sequence ID" value="NZ_SLXP01000001.1"/>
</dbReference>
<feature type="domain" description="3-deoxy-D-manno-octulosonic-acid transferase N-terminal" evidence="11">
    <location>
        <begin position="28"/>
        <end position="202"/>
    </location>
</feature>
<dbReference type="GO" id="GO:0009245">
    <property type="term" value="P:lipid A biosynthetic process"/>
    <property type="evidence" value="ECO:0007669"/>
    <property type="project" value="TreeGrafter"/>
</dbReference>
<keyword evidence="13" id="KW-1185">Reference proteome</keyword>
<dbReference type="PANTHER" id="PTHR42755">
    <property type="entry name" value="3-DEOXY-MANNO-OCTULOSONATE CYTIDYLYLTRANSFERASE"/>
    <property type="match status" value="1"/>
</dbReference>
<evidence type="ECO:0000259" key="11">
    <source>
        <dbReference type="Pfam" id="PF04413"/>
    </source>
</evidence>
<dbReference type="Gene3D" id="3.40.50.2000">
    <property type="entry name" value="Glycogen Phosphorylase B"/>
    <property type="match status" value="1"/>
</dbReference>
<evidence type="ECO:0000256" key="3">
    <source>
        <dbReference type="ARBA" id="ARBA00012621"/>
    </source>
</evidence>
<dbReference type="InterPro" id="IPR007507">
    <property type="entry name" value="Glycos_transf_N"/>
</dbReference>
<evidence type="ECO:0000256" key="4">
    <source>
        <dbReference type="ARBA" id="ARBA00019077"/>
    </source>
</evidence>
<dbReference type="GO" id="GO:0005886">
    <property type="term" value="C:plasma membrane"/>
    <property type="evidence" value="ECO:0007669"/>
    <property type="project" value="UniProtKB-SubCell"/>
</dbReference>
<dbReference type="PANTHER" id="PTHR42755:SF1">
    <property type="entry name" value="3-DEOXY-D-MANNO-OCTULOSONIC ACID TRANSFERASE, MITOCHONDRIAL-RELATED"/>
    <property type="match status" value="1"/>
</dbReference>
<evidence type="ECO:0000256" key="2">
    <source>
        <dbReference type="ARBA" id="ARBA00004713"/>
    </source>
</evidence>
<organism evidence="12 13">
    <name type="scientific">Rhodovulum marinum</name>
    <dbReference type="NCBI Taxonomy" id="320662"/>
    <lineage>
        <taxon>Bacteria</taxon>
        <taxon>Pseudomonadati</taxon>
        <taxon>Pseudomonadota</taxon>
        <taxon>Alphaproteobacteria</taxon>
        <taxon>Rhodobacterales</taxon>
        <taxon>Paracoccaceae</taxon>
        <taxon>Rhodovulum</taxon>
    </lineage>
</organism>
<sequence length="428" mass="45201">MLPYRIFLAFAAPAFAWRLVRERGAAAERLGGHGPAGGARGPVIWLHAASNGELASARALIGAILDRLPGARMVVTCNTLTGRDFARGWGLDRVAVRLAPLDYHATLRRFIAAWQPDALILVESELWPNRLAEMAARGRPVLVLGARMSERSFARWARLPGLVRPMMGRISYLSAQDAGARARFVALGLDEAKAGPVVDLKSAARPAAAPDPDARAALAPHFPRAETLLAASTHEGEDREVLTGFAKAHAARPELRLILAPRHPRRAPEIAAQIARLRLPFATRSRGEAPGHDTAVYLADTMGEMALWYDLAGITFVGGSLVDRGGHTPYEPAGHGSAILHGPHVANFAGVYAALDADGAARPVAGADDIARALDQIDENAQAAMAARATRIIAAQQQAGAGLDPLLAALGRLIGEPGLTATKGTDHG</sequence>
<evidence type="ECO:0000256" key="9">
    <source>
        <dbReference type="PIRSR" id="PIRSR639901-2"/>
    </source>
</evidence>
<dbReference type="EMBL" id="SLXP01000001">
    <property type="protein sequence ID" value="TCP43980.1"/>
    <property type="molecule type" value="Genomic_DNA"/>
</dbReference>